<sequence>MVCHTFRAVAHQTTFFINGSRAPFRHGPWRVTNQNPTGMAYNATQRDIMYVFPKQRNPASLRTNYWVSWAIRLSLTTVMLPGRDDSPRAPALPRLGAPGQVLVMFG</sequence>
<accession>A0A9Q8QPY5</accession>
<dbReference type="GeneID" id="72071024"/>
<keyword evidence="2" id="KW-1185">Reference proteome</keyword>
<evidence type="ECO:0000313" key="1">
    <source>
        <dbReference type="EMBL" id="UNI23247.1"/>
    </source>
</evidence>
<name>A0A9Q8QPY5_9HYPO</name>
<reference evidence="1" key="1">
    <citation type="submission" date="2021-11" db="EMBL/GenBank/DDBJ databases">
        <title>Purpureocillium_takamizusanense_genome.</title>
        <authorList>
            <person name="Nguyen N.-H."/>
        </authorList>
    </citation>
    <scope>NUCLEOTIDE SEQUENCE</scope>
    <source>
        <strain evidence="1">PT3</strain>
    </source>
</reference>
<protein>
    <submittedName>
        <fullName evidence="1">Uncharacterized protein</fullName>
    </submittedName>
</protein>
<dbReference type="RefSeq" id="XP_047846728.1">
    <property type="nucleotide sequence ID" value="XM_047990719.1"/>
</dbReference>
<organism evidence="1 2">
    <name type="scientific">Purpureocillium takamizusanense</name>
    <dbReference type="NCBI Taxonomy" id="2060973"/>
    <lineage>
        <taxon>Eukaryota</taxon>
        <taxon>Fungi</taxon>
        <taxon>Dikarya</taxon>
        <taxon>Ascomycota</taxon>
        <taxon>Pezizomycotina</taxon>
        <taxon>Sordariomycetes</taxon>
        <taxon>Hypocreomycetidae</taxon>
        <taxon>Hypocreales</taxon>
        <taxon>Ophiocordycipitaceae</taxon>
        <taxon>Purpureocillium</taxon>
    </lineage>
</organism>
<dbReference type="AlphaFoldDB" id="A0A9Q8QPY5"/>
<evidence type="ECO:0000313" key="2">
    <source>
        <dbReference type="Proteomes" id="UP000829364"/>
    </source>
</evidence>
<gene>
    <name evidence="1" type="ORF">JDV02_009079</name>
</gene>
<proteinExistence type="predicted"/>
<dbReference type="Proteomes" id="UP000829364">
    <property type="component" value="Chromosome 9"/>
</dbReference>
<dbReference type="EMBL" id="CP086362">
    <property type="protein sequence ID" value="UNI23247.1"/>
    <property type="molecule type" value="Genomic_DNA"/>
</dbReference>
<dbReference type="KEGG" id="ptkz:JDV02_009079"/>